<evidence type="ECO:0000313" key="2">
    <source>
        <dbReference type="EMBL" id="SUP59612.1"/>
    </source>
</evidence>
<keyword evidence="1" id="KW-0812">Transmembrane</keyword>
<protein>
    <submittedName>
        <fullName evidence="2">Uncharacterized protein</fullName>
    </submittedName>
</protein>
<evidence type="ECO:0000256" key="1">
    <source>
        <dbReference type="SAM" id="Phobius"/>
    </source>
</evidence>
<evidence type="ECO:0000313" key="3">
    <source>
        <dbReference type="Proteomes" id="UP000254621"/>
    </source>
</evidence>
<proteinExistence type="predicted"/>
<gene>
    <name evidence="2" type="ORF">NCTC13645_01872</name>
</gene>
<organism evidence="2 3">
    <name type="scientific">Weissella viridescens</name>
    <name type="common">Lactobacillus viridescens</name>
    <dbReference type="NCBI Taxonomy" id="1629"/>
    <lineage>
        <taxon>Bacteria</taxon>
        <taxon>Bacillati</taxon>
        <taxon>Bacillota</taxon>
        <taxon>Bacilli</taxon>
        <taxon>Lactobacillales</taxon>
        <taxon>Lactobacillaceae</taxon>
        <taxon>Weissella</taxon>
    </lineage>
</organism>
<keyword evidence="1" id="KW-0472">Membrane</keyword>
<sequence>MQVNRTKQIGNYLLLSVIAIILMVPLLLGISLSLSSSSSISQGNLFPQN</sequence>
<dbReference type="Proteomes" id="UP000254621">
    <property type="component" value="Unassembled WGS sequence"/>
</dbReference>
<keyword evidence="1" id="KW-1133">Transmembrane helix</keyword>
<dbReference type="EMBL" id="UHIV01000004">
    <property type="protein sequence ID" value="SUP59612.1"/>
    <property type="molecule type" value="Genomic_DNA"/>
</dbReference>
<feature type="transmembrane region" description="Helical" evidence="1">
    <location>
        <begin position="12"/>
        <end position="34"/>
    </location>
</feature>
<dbReference type="AlphaFoldDB" id="A0A380P516"/>
<reference evidence="2 3" key="1">
    <citation type="submission" date="2018-06" db="EMBL/GenBank/DDBJ databases">
        <authorList>
            <consortium name="Pathogen Informatics"/>
            <person name="Doyle S."/>
        </authorList>
    </citation>
    <scope>NUCLEOTIDE SEQUENCE [LARGE SCALE GENOMIC DNA]</scope>
    <source>
        <strain evidence="2 3">NCTC13645</strain>
    </source>
</reference>
<name>A0A380P516_WEIVI</name>
<accession>A0A380P516</accession>